<gene>
    <name evidence="1" type="ORF">J2W49_004808</name>
</gene>
<proteinExistence type="predicted"/>
<dbReference type="EMBL" id="JAVDWU010000014">
    <property type="protein sequence ID" value="MDR7152830.1"/>
    <property type="molecule type" value="Genomic_DNA"/>
</dbReference>
<evidence type="ECO:0000313" key="1">
    <source>
        <dbReference type="EMBL" id="MDR7152830.1"/>
    </source>
</evidence>
<keyword evidence="2" id="KW-1185">Reference proteome</keyword>
<comment type="caution">
    <text evidence="1">The sequence shown here is derived from an EMBL/GenBank/DDBJ whole genome shotgun (WGS) entry which is preliminary data.</text>
</comment>
<dbReference type="Proteomes" id="UP001265700">
    <property type="component" value="Unassembled WGS sequence"/>
</dbReference>
<reference evidence="1 2" key="1">
    <citation type="submission" date="2023-07" db="EMBL/GenBank/DDBJ databases">
        <title>Sorghum-associated microbial communities from plants grown in Nebraska, USA.</title>
        <authorList>
            <person name="Schachtman D."/>
        </authorList>
    </citation>
    <scope>NUCLEOTIDE SEQUENCE [LARGE SCALE GENOMIC DNA]</scope>
    <source>
        <strain evidence="1 2">4249</strain>
    </source>
</reference>
<protein>
    <submittedName>
        <fullName evidence="1">Uncharacterized protein</fullName>
    </submittedName>
</protein>
<evidence type="ECO:0000313" key="2">
    <source>
        <dbReference type="Proteomes" id="UP001265700"/>
    </source>
</evidence>
<organism evidence="1 2">
    <name type="scientific">Hydrogenophaga palleronii</name>
    <dbReference type="NCBI Taxonomy" id="65655"/>
    <lineage>
        <taxon>Bacteria</taxon>
        <taxon>Pseudomonadati</taxon>
        <taxon>Pseudomonadota</taxon>
        <taxon>Betaproteobacteria</taxon>
        <taxon>Burkholderiales</taxon>
        <taxon>Comamonadaceae</taxon>
        <taxon>Hydrogenophaga</taxon>
    </lineage>
</organism>
<accession>A0ABU1WU49</accession>
<name>A0ABU1WU49_9BURK</name>
<sequence>MPSSSAASWPTASGDVICPRRPDFFHLKFWPCAPCNAYVGCHPPGNGDGTKPLGRLADEELRRLKKAWRRLLLAEQATGIPLKRCHVGMMNGTECELVRCTIMEAELDGTLPVKLLAPQGEATANVMDECVRKEAGAPVGIPSTHKAPARVNP</sequence>